<dbReference type="GO" id="GO:0005507">
    <property type="term" value="F:copper ion binding"/>
    <property type="evidence" value="ECO:0007669"/>
    <property type="project" value="TreeGrafter"/>
</dbReference>
<gene>
    <name evidence="4" type="ORF">Mal15_02150</name>
</gene>
<evidence type="ECO:0000256" key="2">
    <source>
        <dbReference type="SAM" id="MobiDB-lite"/>
    </source>
</evidence>
<evidence type="ECO:0000313" key="5">
    <source>
        <dbReference type="Proteomes" id="UP000321353"/>
    </source>
</evidence>
<dbReference type="GO" id="GO:1990169">
    <property type="term" value="P:stress response to copper ion"/>
    <property type="evidence" value="ECO:0007669"/>
    <property type="project" value="TreeGrafter"/>
</dbReference>
<dbReference type="SUPFAM" id="SSF46600">
    <property type="entry name" value="C-terminal UvrC-binding domain of UvrB"/>
    <property type="match status" value="1"/>
</dbReference>
<organism evidence="4 5">
    <name type="scientific">Stieleria maiorica</name>
    <dbReference type="NCBI Taxonomy" id="2795974"/>
    <lineage>
        <taxon>Bacteria</taxon>
        <taxon>Pseudomonadati</taxon>
        <taxon>Planctomycetota</taxon>
        <taxon>Planctomycetia</taxon>
        <taxon>Pirellulales</taxon>
        <taxon>Pirellulaceae</taxon>
        <taxon>Stieleria</taxon>
    </lineage>
</organism>
<dbReference type="PANTHER" id="PTHR38430">
    <property type="entry name" value="PROTEIN-ARGININE KINASE ACTIVATOR PROTEIN"/>
    <property type="match status" value="1"/>
</dbReference>
<dbReference type="KEGG" id="smam:Mal15_02150"/>
<name>A0A5B9M4M5_9BACT</name>
<feature type="compositionally biased region" description="Basic and acidic residues" evidence="2">
    <location>
        <begin position="146"/>
        <end position="162"/>
    </location>
</feature>
<protein>
    <submittedName>
        <fullName evidence="4">UvrB/uvrC motif protein</fullName>
    </submittedName>
</protein>
<dbReference type="AlphaFoldDB" id="A0A5B9M4M5"/>
<dbReference type="GO" id="GO:0009432">
    <property type="term" value="P:SOS response"/>
    <property type="evidence" value="ECO:0007669"/>
    <property type="project" value="UniProtKB-KW"/>
</dbReference>
<keyword evidence="1" id="KW-0742">SOS response</keyword>
<proteinExistence type="predicted"/>
<dbReference type="Pfam" id="PF02151">
    <property type="entry name" value="UVR"/>
    <property type="match status" value="1"/>
</dbReference>
<keyword evidence="1" id="KW-0227">DNA damage</keyword>
<dbReference type="InterPro" id="IPR001943">
    <property type="entry name" value="UVR_dom"/>
</dbReference>
<feature type="domain" description="UVR" evidence="3">
    <location>
        <begin position="129"/>
        <end position="164"/>
    </location>
</feature>
<dbReference type="GO" id="GO:1990170">
    <property type="term" value="P:stress response to cadmium ion"/>
    <property type="evidence" value="ECO:0007669"/>
    <property type="project" value="TreeGrafter"/>
</dbReference>
<dbReference type="RefSeq" id="WP_147866037.1">
    <property type="nucleotide sequence ID" value="NZ_CP036264.1"/>
</dbReference>
<keyword evidence="5" id="KW-1185">Reference proteome</keyword>
<dbReference type="PIRSF" id="PIRSF015034">
    <property type="entry name" value="YacH"/>
    <property type="match status" value="1"/>
</dbReference>
<dbReference type="GO" id="GO:0046870">
    <property type="term" value="F:cadmium ion binding"/>
    <property type="evidence" value="ECO:0007669"/>
    <property type="project" value="TreeGrafter"/>
</dbReference>
<dbReference type="InterPro" id="IPR025542">
    <property type="entry name" value="YacH"/>
</dbReference>
<dbReference type="Gene3D" id="4.10.860.10">
    <property type="entry name" value="UVR domain"/>
    <property type="match status" value="1"/>
</dbReference>
<dbReference type="PANTHER" id="PTHR38430:SF1">
    <property type="entry name" value="PROTEIN-ARGININE KINASE ACTIVATOR PROTEIN"/>
    <property type="match status" value="1"/>
</dbReference>
<feature type="region of interest" description="Disordered" evidence="2">
    <location>
        <begin position="146"/>
        <end position="176"/>
    </location>
</feature>
<evidence type="ECO:0000259" key="3">
    <source>
        <dbReference type="PROSITE" id="PS50151"/>
    </source>
</evidence>
<evidence type="ECO:0000313" key="4">
    <source>
        <dbReference type="EMBL" id="QEF96188.1"/>
    </source>
</evidence>
<dbReference type="GO" id="GO:0008270">
    <property type="term" value="F:zinc ion binding"/>
    <property type="evidence" value="ECO:0007669"/>
    <property type="project" value="TreeGrafter"/>
</dbReference>
<sequence length="176" mass="19543">MKCQFCEKPATFHITELTEPVGPQVMHLCEEHAKGFLNKEASPPMTAIASALAKQLGGQSGDALEELDQKECPVCGISFFEFRNSGRLGCPYDYTHFESDLRPLLINVHDKTEHVGKKPTRSAGTADSLAKMIGLRREMEEAIEREDYERASEIRDEIKAMEDPIAPPSTSSDTQS</sequence>
<dbReference type="GO" id="GO:0050897">
    <property type="term" value="F:cobalt ion binding"/>
    <property type="evidence" value="ECO:0007669"/>
    <property type="project" value="TreeGrafter"/>
</dbReference>
<dbReference type="EMBL" id="CP036264">
    <property type="protein sequence ID" value="QEF96188.1"/>
    <property type="molecule type" value="Genomic_DNA"/>
</dbReference>
<accession>A0A5B9M4M5</accession>
<dbReference type="PROSITE" id="PS50151">
    <property type="entry name" value="UVR"/>
    <property type="match status" value="1"/>
</dbReference>
<dbReference type="Proteomes" id="UP000321353">
    <property type="component" value="Chromosome"/>
</dbReference>
<reference evidence="4 5" key="1">
    <citation type="submission" date="2019-02" db="EMBL/GenBank/DDBJ databases">
        <title>Planctomycetal bacteria perform biofilm scaping via a novel small molecule.</title>
        <authorList>
            <person name="Jeske O."/>
            <person name="Boedeker C."/>
            <person name="Wiegand S."/>
            <person name="Breitling P."/>
            <person name="Kallscheuer N."/>
            <person name="Jogler M."/>
            <person name="Rohde M."/>
            <person name="Petersen J."/>
            <person name="Medema M.H."/>
            <person name="Surup F."/>
            <person name="Jogler C."/>
        </authorList>
    </citation>
    <scope>NUCLEOTIDE SEQUENCE [LARGE SCALE GENOMIC DNA]</scope>
    <source>
        <strain evidence="4 5">Mal15</strain>
    </source>
</reference>
<evidence type="ECO:0000256" key="1">
    <source>
        <dbReference type="ARBA" id="ARBA00023236"/>
    </source>
</evidence>
<dbReference type="InterPro" id="IPR036876">
    <property type="entry name" value="UVR_dom_sf"/>
</dbReference>